<dbReference type="InterPro" id="IPR001387">
    <property type="entry name" value="Cro/C1-type_HTH"/>
</dbReference>
<dbReference type="EMBL" id="JBEYRS010000003">
    <property type="protein sequence ID" value="MEW2362115.1"/>
    <property type="molecule type" value="Genomic_DNA"/>
</dbReference>
<organism evidence="2 3">
    <name type="scientific">Streptomyces huasconensis</name>
    <dbReference type="NCBI Taxonomy" id="1854574"/>
    <lineage>
        <taxon>Bacteria</taxon>
        <taxon>Bacillati</taxon>
        <taxon>Actinomycetota</taxon>
        <taxon>Actinomycetes</taxon>
        <taxon>Kitasatosporales</taxon>
        <taxon>Streptomycetaceae</taxon>
        <taxon>Streptomyces</taxon>
    </lineage>
</organism>
<dbReference type="InterPro" id="IPR043917">
    <property type="entry name" value="DUF5753"/>
</dbReference>
<dbReference type="Proteomes" id="UP001553843">
    <property type="component" value="Unassembled WGS sequence"/>
</dbReference>
<keyword evidence="3" id="KW-1185">Reference proteome</keyword>
<dbReference type="CDD" id="cd00093">
    <property type="entry name" value="HTH_XRE"/>
    <property type="match status" value="1"/>
</dbReference>
<dbReference type="InterPro" id="IPR010982">
    <property type="entry name" value="Lambda_DNA-bd_dom_sf"/>
</dbReference>
<dbReference type="Pfam" id="PF19054">
    <property type="entry name" value="DUF5753"/>
    <property type="match status" value="1"/>
</dbReference>
<reference evidence="2 3" key="1">
    <citation type="submission" date="2024-06" db="EMBL/GenBank/DDBJ databases">
        <title>The Natural Products Discovery Center: Release of the First 8490 Sequenced Strains for Exploring Actinobacteria Biosynthetic Diversity.</title>
        <authorList>
            <person name="Kalkreuter E."/>
            <person name="Kautsar S.A."/>
            <person name="Yang D."/>
            <person name="Bader C.D."/>
            <person name="Teijaro C.N."/>
            <person name="Fluegel L."/>
            <person name="Davis C.M."/>
            <person name="Simpson J.R."/>
            <person name="Lauterbach L."/>
            <person name="Steele A.D."/>
            <person name="Gui C."/>
            <person name="Meng S."/>
            <person name="Li G."/>
            <person name="Viehrig K."/>
            <person name="Ye F."/>
            <person name="Su P."/>
            <person name="Kiefer A.F."/>
            <person name="Nichols A."/>
            <person name="Cepeda A.J."/>
            <person name="Yan W."/>
            <person name="Fan B."/>
            <person name="Jiang Y."/>
            <person name="Adhikari A."/>
            <person name="Zheng C.-J."/>
            <person name="Schuster L."/>
            <person name="Cowan T.M."/>
            <person name="Smanski M.J."/>
            <person name="Chevrette M.G."/>
            <person name="De Carvalho L.P.S."/>
            <person name="Shen B."/>
        </authorList>
    </citation>
    <scope>NUCLEOTIDE SEQUENCE [LARGE SCALE GENOMIC DNA]</scope>
    <source>
        <strain evidence="2 3">NPDC047833</strain>
    </source>
</reference>
<evidence type="ECO:0000259" key="1">
    <source>
        <dbReference type="SMART" id="SM00530"/>
    </source>
</evidence>
<sequence length="304" mass="33848">MAAAQPGRVPPLRRHIEHPRGGPTVLRIILGTQLRRLRESVGVTREEAADAIRGSHAKICRLELGRVGCKERDVADLLTLYRVTDEERRAAFLALARGTSTPGWWHRYNDVLPGWFETLIGLEEAASVIRTYEVQFIPGLLQTAEYARAVCRLGDPHAAAPEVERRVELRLRRQALLTAPNPPRLWAVLDEACLRRPLGGPGVMVAQLRHLLEMTRLPNVTVQIAPFDLGGHAAAGGPITILRFLEPDLPDIVYLEQLTSALYLDKRDDIDHYLAVTDQLSAQAASPRDSRAMVEKLIRSLEEG</sequence>
<name>A0ABV3LRN6_9ACTN</name>
<gene>
    <name evidence="2" type="ORF">AB0887_09160</name>
</gene>
<dbReference type="SUPFAM" id="SSF47413">
    <property type="entry name" value="lambda repressor-like DNA-binding domains"/>
    <property type="match status" value="1"/>
</dbReference>
<proteinExistence type="predicted"/>
<feature type="domain" description="HTH cro/C1-type" evidence="1">
    <location>
        <begin position="33"/>
        <end position="88"/>
    </location>
</feature>
<accession>A0ABV3LRN6</accession>
<evidence type="ECO:0000313" key="2">
    <source>
        <dbReference type="EMBL" id="MEW2362115.1"/>
    </source>
</evidence>
<comment type="caution">
    <text evidence="2">The sequence shown here is derived from an EMBL/GenBank/DDBJ whole genome shotgun (WGS) entry which is preliminary data.</text>
</comment>
<dbReference type="SMART" id="SM00530">
    <property type="entry name" value="HTH_XRE"/>
    <property type="match status" value="1"/>
</dbReference>
<dbReference type="Pfam" id="PF13560">
    <property type="entry name" value="HTH_31"/>
    <property type="match status" value="1"/>
</dbReference>
<dbReference type="RefSeq" id="WP_359771371.1">
    <property type="nucleotide sequence ID" value="NZ_JBEYRR010000001.1"/>
</dbReference>
<protein>
    <submittedName>
        <fullName evidence="2">Helix-turn-helix transcriptional regulator</fullName>
    </submittedName>
</protein>
<dbReference type="Gene3D" id="1.10.260.40">
    <property type="entry name" value="lambda repressor-like DNA-binding domains"/>
    <property type="match status" value="1"/>
</dbReference>
<evidence type="ECO:0000313" key="3">
    <source>
        <dbReference type="Proteomes" id="UP001553843"/>
    </source>
</evidence>